<evidence type="ECO:0000313" key="1">
    <source>
        <dbReference type="EMBL" id="CAG8739810.1"/>
    </source>
</evidence>
<sequence length="112" mass="12414">EGDGAACEWIRIGLANGGGDDVGLEGHLSEKVDEKEQSRKVYDISISVPERIDSYEEGYWRSWVSLGQGGGTDAHDSQFTTRRRTLLPKNAIHGAARQLYHGNKHGLRLMAY</sequence>
<evidence type="ECO:0000313" key="2">
    <source>
        <dbReference type="Proteomes" id="UP000789525"/>
    </source>
</evidence>
<gene>
    <name evidence="1" type="ORF">ACOLOM_LOCUS12113</name>
</gene>
<name>A0ACA9Q7S4_9GLOM</name>
<keyword evidence="2" id="KW-1185">Reference proteome</keyword>
<organism evidence="1 2">
    <name type="scientific">Acaulospora colombiana</name>
    <dbReference type="NCBI Taxonomy" id="27376"/>
    <lineage>
        <taxon>Eukaryota</taxon>
        <taxon>Fungi</taxon>
        <taxon>Fungi incertae sedis</taxon>
        <taxon>Mucoromycota</taxon>
        <taxon>Glomeromycotina</taxon>
        <taxon>Glomeromycetes</taxon>
        <taxon>Diversisporales</taxon>
        <taxon>Acaulosporaceae</taxon>
        <taxon>Acaulospora</taxon>
    </lineage>
</organism>
<feature type="non-terminal residue" evidence="1">
    <location>
        <position position="1"/>
    </location>
</feature>
<dbReference type="Proteomes" id="UP000789525">
    <property type="component" value="Unassembled WGS sequence"/>
</dbReference>
<comment type="caution">
    <text evidence="1">The sequence shown here is derived from an EMBL/GenBank/DDBJ whole genome shotgun (WGS) entry which is preliminary data.</text>
</comment>
<accession>A0ACA9Q7S4</accession>
<dbReference type="EMBL" id="CAJVPT010047284">
    <property type="protein sequence ID" value="CAG8739810.1"/>
    <property type="molecule type" value="Genomic_DNA"/>
</dbReference>
<reference evidence="1" key="1">
    <citation type="submission" date="2021-06" db="EMBL/GenBank/DDBJ databases">
        <authorList>
            <person name="Kallberg Y."/>
            <person name="Tangrot J."/>
            <person name="Rosling A."/>
        </authorList>
    </citation>
    <scope>NUCLEOTIDE SEQUENCE</scope>
    <source>
        <strain evidence="1">CL356</strain>
    </source>
</reference>
<proteinExistence type="predicted"/>
<protein>
    <submittedName>
        <fullName evidence="1">6684_t:CDS:1</fullName>
    </submittedName>
</protein>